<reference evidence="2" key="2">
    <citation type="submission" date="2023-05" db="EMBL/GenBank/DDBJ databases">
        <authorList>
            <person name="Schelkunov M.I."/>
        </authorList>
    </citation>
    <scope>NUCLEOTIDE SEQUENCE</scope>
    <source>
        <strain evidence="2">Hsosn_3</strain>
        <tissue evidence="2">Leaf</tissue>
    </source>
</reference>
<accession>A0AAD8N3N1</accession>
<dbReference type="InterPro" id="IPR013187">
    <property type="entry name" value="F-box-assoc_dom_typ3"/>
</dbReference>
<dbReference type="Proteomes" id="UP001237642">
    <property type="component" value="Unassembled WGS sequence"/>
</dbReference>
<reference evidence="2" key="1">
    <citation type="submission" date="2023-02" db="EMBL/GenBank/DDBJ databases">
        <title>Genome of toxic invasive species Heracleum sosnowskyi carries increased number of genes despite the absence of recent whole-genome duplications.</title>
        <authorList>
            <person name="Schelkunov M."/>
            <person name="Shtratnikova V."/>
            <person name="Makarenko M."/>
            <person name="Klepikova A."/>
            <person name="Omelchenko D."/>
            <person name="Novikova G."/>
            <person name="Obukhova E."/>
            <person name="Bogdanov V."/>
            <person name="Penin A."/>
            <person name="Logacheva M."/>
        </authorList>
    </citation>
    <scope>NUCLEOTIDE SEQUENCE</scope>
    <source>
        <strain evidence="2">Hsosn_3</strain>
        <tissue evidence="2">Leaf</tissue>
    </source>
</reference>
<dbReference type="AlphaFoldDB" id="A0AAD8N3N1"/>
<feature type="domain" description="F-box associated beta-propeller type 3" evidence="1">
    <location>
        <begin position="96"/>
        <end position="376"/>
    </location>
</feature>
<proteinExistence type="predicted"/>
<evidence type="ECO:0000313" key="3">
    <source>
        <dbReference type="Proteomes" id="UP001237642"/>
    </source>
</evidence>
<evidence type="ECO:0000259" key="1">
    <source>
        <dbReference type="Pfam" id="PF08268"/>
    </source>
</evidence>
<protein>
    <recommendedName>
        <fullName evidence="1">F-box associated beta-propeller type 3 domain-containing protein</fullName>
    </recommendedName>
</protein>
<dbReference type="PANTHER" id="PTHR31672">
    <property type="entry name" value="BNACNNG10540D PROTEIN"/>
    <property type="match status" value="1"/>
</dbReference>
<gene>
    <name evidence="2" type="ORF">POM88_013828</name>
</gene>
<dbReference type="NCBIfam" id="TIGR01640">
    <property type="entry name" value="F_box_assoc_1"/>
    <property type="match status" value="1"/>
</dbReference>
<dbReference type="EMBL" id="JAUIZM010000003">
    <property type="protein sequence ID" value="KAK1394772.1"/>
    <property type="molecule type" value="Genomic_DNA"/>
</dbReference>
<keyword evidence="3" id="KW-1185">Reference proteome</keyword>
<evidence type="ECO:0000313" key="2">
    <source>
        <dbReference type="EMBL" id="KAK1394772.1"/>
    </source>
</evidence>
<name>A0AAD8N3N1_9APIA</name>
<organism evidence="2 3">
    <name type="scientific">Heracleum sosnowskyi</name>
    <dbReference type="NCBI Taxonomy" id="360622"/>
    <lineage>
        <taxon>Eukaryota</taxon>
        <taxon>Viridiplantae</taxon>
        <taxon>Streptophyta</taxon>
        <taxon>Embryophyta</taxon>
        <taxon>Tracheophyta</taxon>
        <taxon>Spermatophyta</taxon>
        <taxon>Magnoliopsida</taxon>
        <taxon>eudicotyledons</taxon>
        <taxon>Gunneridae</taxon>
        <taxon>Pentapetalae</taxon>
        <taxon>asterids</taxon>
        <taxon>campanulids</taxon>
        <taxon>Apiales</taxon>
        <taxon>Apiaceae</taxon>
        <taxon>Apioideae</taxon>
        <taxon>apioid superclade</taxon>
        <taxon>Tordylieae</taxon>
        <taxon>Tordyliinae</taxon>
        <taxon>Heracleum</taxon>
    </lineage>
</organism>
<dbReference type="PANTHER" id="PTHR31672:SF13">
    <property type="entry name" value="F-BOX PROTEIN CPR30-LIKE"/>
    <property type="match status" value="1"/>
</dbReference>
<comment type="caution">
    <text evidence="2">The sequence shown here is derived from an EMBL/GenBank/DDBJ whole genome shotgun (WGS) entry which is preliminary data.</text>
</comment>
<dbReference type="Pfam" id="PF08268">
    <property type="entry name" value="FBA_3"/>
    <property type="match status" value="1"/>
</dbReference>
<dbReference type="InterPro" id="IPR050796">
    <property type="entry name" value="SCF_F-box_component"/>
</dbReference>
<dbReference type="InterPro" id="IPR017451">
    <property type="entry name" value="F-box-assoc_interact_dom"/>
</dbReference>
<sequence>MLLQIQWRWLFRGLRSRFNVESTTLCQSRFNDFAMIDLAITTAMYEDTIVNAVVIANPTSNQLVVARSCDQVVSQNNTSSLQQGAFKNHDRYRGRFSLRFDDEQCKEYLLQQQQLPIPKDIKRPVYKKIQGTSRGLICFSIKTYEKPLVYQLYLWNPVIGISKTLPNTLIPYGDPIFRPRVVGIAFGYFLNANDYKVVKIEKLFAAREEAPTTFVYVYIYSLSSNSWKTIRKPEFSQCSGYELYNSIVVNGVPYWVWNKNPRHLIVCFDMENESFREIVLPGQYSTDQIISINLVQQFGKLAVFLFYYKDTFILDIFVLEKGVEMNKVWTKKVTLDLDKIGESWWPIGFKNNGEIVLINYKFGEGGFLSYDHEKEEETEMVDNSGDLWSYADFEDPCNPFREYGYSGPFEYSTDVIQPMYVDYFEEKLVLLGHIE</sequence>